<dbReference type="InterPro" id="IPR036396">
    <property type="entry name" value="Cyt_P450_sf"/>
</dbReference>
<dbReference type="CDD" id="cd20653">
    <property type="entry name" value="CYP81"/>
    <property type="match status" value="1"/>
</dbReference>
<keyword evidence="5 10" id="KW-0560">Oxidoreductase</keyword>
<evidence type="ECO:0000256" key="10">
    <source>
        <dbReference type="RuleBase" id="RU000461"/>
    </source>
</evidence>
<dbReference type="InterPro" id="IPR017972">
    <property type="entry name" value="Cyt_P450_CS"/>
</dbReference>
<dbReference type="PRINTS" id="PR00385">
    <property type="entry name" value="P450"/>
</dbReference>
<dbReference type="PANTHER" id="PTHR47947:SF20">
    <property type="entry name" value="CYTOCHROME P450 FAMILY PROTEIN"/>
    <property type="match status" value="1"/>
</dbReference>
<dbReference type="OrthoDB" id="2789670at2759"/>
<keyword evidence="4 9" id="KW-0479">Metal-binding</keyword>
<comment type="similarity">
    <text evidence="2 10">Belongs to the cytochrome P450 family.</text>
</comment>
<dbReference type="AlphaFoldDB" id="A0A067KZN9"/>
<keyword evidence="7 10" id="KW-0503">Monooxygenase</keyword>
<dbReference type="InterPro" id="IPR050651">
    <property type="entry name" value="Plant_Cytochrome_P450_Monoox"/>
</dbReference>
<reference evidence="11 12" key="1">
    <citation type="journal article" date="2014" name="PLoS ONE">
        <title>Global Analysis of Gene Expression Profiles in Physic Nut (Jatropha curcas L.) Seedlings Exposed to Salt Stress.</title>
        <authorList>
            <person name="Zhang L."/>
            <person name="Zhang C."/>
            <person name="Wu P."/>
            <person name="Chen Y."/>
            <person name="Li M."/>
            <person name="Jiang H."/>
            <person name="Wu G."/>
        </authorList>
    </citation>
    <scope>NUCLEOTIDE SEQUENCE [LARGE SCALE GENOMIC DNA]</scope>
    <source>
        <strain evidence="12">cv. GZQX0401</strain>
        <tissue evidence="11">Young leaves</tissue>
    </source>
</reference>
<dbReference type="EMBL" id="KK914318">
    <property type="protein sequence ID" value="KDP41666.1"/>
    <property type="molecule type" value="Genomic_DNA"/>
</dbReference>
<dbReference type="SUPFAM" id="SSF48264">
    <property type="entry name" value="Cytochrome P450"/>
    <property type="match status" value="1"/>
</dbReference>
<dbReference type="InterPro" id="IPR001128">
    <property type="entry name" value="Cyt_P450"/>
</dbReference>
<dbReference type="Gene3D" id="1.10.630.10">
    <property type="entry name" value="Cytochrome P450"/>
    <property type="match status" value="1"/>
</dbReference>
<dbReference type="GO" id="GO:0020037">
    <property type="term" value="F:heme binding"/>
    <property type="evidence" value="ECO:0007669"/>
    <property type="project" value="InterPro"/>
</dbReference>
<dbReference type="GO" id="GO:0005506">
    <property type="term" value="F:iron ion binding"/>
    <property type="evidence" value="ECO:0007669"/>
    <property type="project" value="InterPro"/>
</dbReference>
<sequence length="508" mass="57815">MEVANWLTLGLLLTLIFLSKFIFSKYENNKNYPPTPPSLPIIGHLHLLKEPVHRALHDLSAKYGDVLLLRFGICKVLLVSSPAAVEECFTKNDVIFANRPRWLAGKHLNYNYRTVGTTPYGARWRKIRRLLALEVFSTSRLAMFANIRQEEVQLLLKELFQHSIGKKEAVKANLSSKFVDLSFNVMMRMAAGKRYYGKDVIDKRASEFRDIIREFAEIHGIMNLNDLLPVLQLIDFQGVEKKMKGVMKKMDTFLQCLVDEQRKIRSTESACNNERTMTLIDVLLSLQEIEPEFYTDVNIKAVVLVLLVAGSESSATTMEWTMSLLLNHPETMKKVVTEIDTYVGFNRLLDETDLSKLTYLQNVINETFRLYPTFPLLLPHESSDDCSICGFDVPKGTVLLVNLWTIHRDPKLWVEPTKFLPERFESEESDGYKLIPFGIGRRACPGAVLARKVMVLALGALIQAFEWGRINNEEINMAQGNGLTMPKAEPLEAMCKPRQARVGLLSAL</sequence>
<dbReference type="GO" id="GO:0004497">
    <property type="term" value="F:monooxygenase activity"/>
    <property type="evidence" value="ECO:0007669"/>
    <property type="project" value="UniProtKB-KW"/>
</dbReference>
<protein>
    <submittedName>
        <fullName evidence="11">Uncharacterized protein</fullName>
    </submittedName>
</protein>
<evidence type="ECO:0000256" key="4">
    <source>
        <dbReference type="ARBA" id="ARBA00022723"/>
    </source>
</evidence>
<keyword evidence="3 9" id="KW-0349">Heme</keyword>
<evidence type="ECO:0000313" key="12">
    <source>
        <dbReference type="Proteomes" id="UP000027138"/>
    </source>
</evidence>
<accession>A0A067KZN9</accession>
<evidence type="ECO:0000256" key="1">
    <source>
        <dbReference type="ARBA" id="ARBA00004370"/>
    </source>
</evidence>
<name>A0A067KZN9_JATCU</name>
<keyword evidence="6 9" id="KW-0408">Iron</keyword>
<evidence type="ECO:0000256" key="9">
    <source>
        <dbReference type="PIRSR" id="PIRSR602401-1"/>
    </source>
</evidence>
<dbReference type="STRING" id="180498.A0A067KZN9"/>
<evidence type="ECO:0000256" key="3">
    <source>
        <dbReference type="ARBA" id="ARBA00022617"/>
    </source>
</evidence>
<dbReference type="PANTHER" id="PTHR47947">
    <property type="entry name" value="CYTOCHROME P450 82C3-RELATED"/>
    <property type="match status" value="1"/>
</dbReference>
<evidence type="ECO:0000256" key="5">
    <source>
        <dbReference type="ARBA" id="ARBA00023002"/>
    </source>
</evidence>
<gene>
    <name evidence="11" type="ORF">JCGZ_16073</name>
</gene>
<comment type="cofactor">
    <cofactor evidence="9">
        <name>heme</name>
        <dbReference type="ChEBI" id="CHEBI:30413"/>
    </cofactor>
</comment>
<keyword evidence="8" id="KW-0472">Membrane</keyword>
<dbReference type="GO" id="GO:0016705">
    <property type="term" value="F:oxidoreductase activity, acting on paired donors, with incorporation or reduction of molecular oxygen"/>
    <property type="evidence" value="ECO:0007669"/>
    <property type="project" value="InterPro"/>
</dbReference>
<dbReference type="Pfam" id="PF00067">
    <property type="entry name" value="p450"/>
    <property type="match status" value="1"/>
</dbReference>
<keyword evidence="12" id="KW-1185">Reference proteome</keyword>
<comment type="subcellular location">
    <subcellularLocation>
        <location evidence="1">Membrane</location>
    </subcellularLocation>
</comment>
<proteinExistence type="inferred from homology"/>
<evidence type="ECO:0000256" key="7">
    <source>
        <dbReference type="ARBA" id="ARBA00023033"/>
    </source>
</evidence>
<evidence type="ECO:0000256" key="8">
    <source>
        <dbReference type="ARBA" id="ARBA00023136"/>
    </source>
</evidence>
<dbReference type="InterPro" id="IPR002401">
    <property type="entry name" value="Cyt_P450_E_grp-I"/>
</dbReference>
<organism evidence="11 12">
    <name type="scientific">Jatropha curcas</name>
    <name type="common">Barbados nut</name>
    <dbReference type="NCBI Taxonomy" id="180498"/>
    <lineage>
        <taxon>Eukaryota</taxon>
        <taxon>Viridiplantae</taxon>
        <taxon>Streptophyta</taxon>
        <taxon>Embryophyta</taxon>
        <taxon>Tracheophyta</taxon>
        <taxon>Spermatophyta</taxon>
        <taxon>Magnoliopsida</taxon>
        <taxon>eudicotyledons</taxon>
        <taxon>Gunneridae</taxon>
        <taxon>Pentapetalae</taxon>
        <taxon>rosids</taxon>
        <taxon>fabids</taxon>
        <taxon>Malpighiales</taxon>
        <taxon>Euphorbiaceae</taxon>
        <taxon>Crotonoideae</taxon>
        <taxon>Jatropheae</taxon>
        <taxon>Jatropha</taxon>
    </lineage>
</organism>
<evidence type="ECO:0000256" key="2">
    <source>
        <dbReference type="ARBA" id="ARBA00010617"/>
    </source>
</evidence>
<feature type="binding site" description="axial binding residue" evidence="9">
    <location>
        <position position="444"/>
    </location>
    <ligand>
        <name>heme</name>
        <dbReference type="ChEBI" id="CHEBI:30413"/>
    </ligand>
    <ligandPart>
        <name>Fe</name>
        <dbReference type="ChEBI" id="CHEBI:18248"/>
    </ligandPart>
</feature>
<dbReference type="PROSITE" id="PS00086">
    <property type="entry name" value="CYTOCHROME_P450"/>
    <property type="match status" value="1"/>
</dbReference>
<dbReference type="FunFam" id="1.10.630.10:FF:000023">
    <property type="entry name" value="Cytochrome P450 family protein"/>
    <property type="match status" value="1"/>
</dbReference>
<dbReference type="Proteomes" id="UP000027138">
    <property type="component" value="Unassembled WGS sequence"/>
</dbReference>
<dbReference type="GO" id="GO:0016020">
    <property type="term" value="C:membrane"/>
    <property type="evidence" value="ECO:0007669"/>
    <property type="project" value="UniProtKB-SubCell"/>
</dbReference>
<evidence type="ECO:0000313" key="11">
    <source>
        <dbReference type="EMBL" id="KDP41666.1"/>
    </source>
</evidence>
<dbReference type="PRINTS" id="PR00463">
    <property type="entry name" value="EP450I"/>
</dbReference>
<evidence type="ECO:0000256" key="6">
    <source>
        <dbReference type="ARBA" id="ARBA00023004"/>
    </source>
</evidence>